<dbReference type="AlphaFoldDB" id="A0A2P8QY91"/>
<protein>
    <submittedName>
        <fullName evidence="1">Uncharacterized protein</fullName>
    </submittedName>
</protein>
<evidence type="ECO:0000313" key="1">
    <source>
        <dbReference type="EMBL" id="PSM51214.1"/>
    </source>
</evidence>
<evidence type="ECO:0000313" key="2">
    <source>
        <dbReference type="Proteomes" id="UP000240535"/>
    </source>
</evidence>
<gene>
    <name evidence="1" type="ORF">CQ405_09280</name>
</gene>
<organism evidence="1 2">
    <name type="scientific">Campylobacter blaseri</name>
    <dbReference type="NCBI Taxonomy" id="2042961"/>
    <lineage>
        <taxon>Bacteria</taxon>
        <taxon>Pseudomonadati</taxon>
        <taxon>Campylobacterota</taxon>
        <taxon>Epsilonproteobacteria</taxon>
        <taxon>Campylobacterales</taxon>
        <taxon>Campylobacteraceae</taxon>
        <taxon>Campylobacter</taxon>
    </lineage>
</organism>
<sequence>MATYKLDLNGDYSSEVLSYYLWGQKNAPSKSEIADTKWIDRKEGITLNVDGEELAKKLGNFVNAKDFKL</sequence>
<reference evidence="2" key="1">
    <citation type="submission" date="2017-10" db="EMBL/GenBank/DDBJ databases">
        <title>Campylobacter species from seals.</title>
        <authorList>
            <person name="Gilbert M.J."/>
            <person name="Zomer A.L."/>
            <person name="Timmerman A.J."/>
            <person name="Duim B."/>
            <person name="Wagenaar J.A."/>
        </authorList>
    </citation>
    <scope>NUCLEOTIDE SEQUENCE [LARGE SCALE GENOMIC DNA]</scope>
    <source>
        <strain evidence="2">17S00004-5</strain>
    </source>
</reference>
<proteinExistence type="predicted"/>
<accession>A0A2P8QY91</accession>
<dbReference type="Proteomes" id="UP000240535">
    <property type="component" value="Unassembled WGS sequence"/>
</dbReference>
<keyword evidence="2" id="KW-1185">Reference proteome</keyword>
<comment type="caution">
    <text evidence="1">The sequence shown here is derived from an EMBL/GenBank/DDBJ whole genome shotgun (WGS) entry which is preliminary data.</text>
</comment>
<dbReference type="RefSeq" id="WP_172952560.1">
    <property type="nucleotide sequence ID" value="NZ_PDHH01000018.1"/>
</dbReference>
<name>A0A2P8QY91_9BACT</name>
<dbReference type="EMBL" id="PDHH01000018">
    <property type="protein sequence ID" value="PSM51214.1"/>
    <property type="molecule type" value="Genomic_DNA"/>
</dbReference>
<feature type="non-terminal residue" evidence="1">
    <location>
        <position position="69"/>
    </location>
</feature>